<protein>
    <submittedName>
        <fullName evidence="1">Uncharacterized protein</fullName>
    </submittedName>
</protein>
<evidence type="ECO:0000313" key="1">
    <source>
        <dbReference type="EMBL" id="KAF2559668.1"/>
    </source>
</evidence>
<comment type="caution">
    <text evidence="1">The sequence shown here is derived from an EMBL/GenBank/DDBJ whole genome shotgun (WGS) entry which is preliminary data.</text>
</comment>
<dbReference type="AlphaFoldDB" id="A0A8S9HY25"/>
<name>A0A8S9HY25_BRACR</name>
<proteinExistence type="predicted"/>
<accession>A0A8S9HY25</accession>
<reference evidence="1" key="1">
    <citation type="submission" date="2019-12" db="EMBL/GenBank/DDBJ databases">
        <title>Genome sequencing and annotation of Brassica cretica.</title>
        <authorList>
            <person name="Studholme D.J."/>
            <person name="Sarris P.F."/>
        </authorList>
    </citation>
    <scope>NUCLEOTIDE SEQUENCE</scope>
    <source>
        <strain evidence="1">PFS-001/15</strain>
        <tissue evidence="1">Leaf</tissue>
    </source>
</reference>
<evidence type="ECO:0000313" key="2">
    <source>
        <dbReference type="Proteomes" id="UP000712281"/>
    </source>
</evidence>
<dbReference type="Proteomes" id="UP000712281">
    <property type="component" value="Unassembled WGS sequence"/>
</dbReference>
<dbReference type="EMBL" id="QGKW02001940">
    <property type="protein sequence ID" value="KAF2559668.1"/>
    <property type="molecule type" value="Genomic_DNA"/>
</dbReference>
<organism evidence="1 2">
    <name type="scientific">Brassica cretica</name>
    <name type="common">Mustard</name>
    <dbReference type="NCBI Taxonomy" id="69181"/>
    <lineage>
        <taxon>Eukaryota</taxon>
        <taxon>Viridiplantae</taxon>
        <taxon>Streptophyta</taxon>
        <taxon>Embryophyta</taxon>
        <taxon>Tracheophyta</taxon>
        <taxon>Spermatophyta</taxon>
        <taxon>Magnoliopsida</taxon>
        <taxon>eudicotyledons</taxon>
        <taxon>Gunneridae</taxon>
        <taxon>Pentapetalae</taxon>
        <taxon>rosids</taxon>
        <taxon>malvids</taxon>
        <taxon>Brassicales</taxon>
        <taxon>Brassicaceae</taxon>
        <taxon>Brassiceae</taxon>
        <taxon>Brassica</taxon>
    </lineage>
</organism>
<gene>
    <name evidence="1" type="ORF">F2Q68_00016598</name>
</gene>
<sequence>MSVSLVSSVTSASSVLERDVGLSLTILDERSFEFGREVFRNSGFNIGEQGLVSCSLWWREFDVVSIT</sequence>